<dbReference type="PANTHER" id="PTHR33116:SF86">
    <property type="entry name" value="REVERSE TRANSCRIPTASE DOMAIN-CONTAINING PROTEIN"/>
    <property type="match status" value="1"/>
</dbReference>
<dbReference type="Proteomes" id="UP000828251">
    <property type="component" value="Unassembled WGS sequence"/>
</dbReference>
<dbReference type="SUPFAM" id="SSF56672">
    <property type="entry name" value="DNA/RNA polymerases"/>
    <property type="match status" value="1"/>
</dbReference>
<dbReference type="InterPro" id="IPR012337">
    <property type="entry name" value="RNaseH-like_sf"/>
</dbReference>
<dbReference type="InterPro" id="IPR036397">
    <property type="entry name" value="RNaseH_sf"/>
</dbReference>
<proteinExistence type="predicted"/>
<dbReference type="Pfam" id="PF00078">
    <property type="entry name" value="RVT_1"/>
    <property type="match status" value="1"/>
</dbReference>
<organism evidence="2 3">
    <name type="scientific">Gossypium stocksii</name>
    <dbReference type="NCBI Taxonomy" id="47602"/>
    <lineage>
        <taxon>Eukaryota</taxon>
        <taxon>Viridiplantae</taxon>
        <taxon>Streptophyta</taxon>
        <taxon>Embryophyta</taxon>
        <taxon>Tracheophyta</taxon>
        <taxon>Spermatophyta</taxon>
        <taxon>Magnoliopsida</taxon>
        <taxon>eudicotyledons</taxon>
        <taxon>Gunneridae</taxon>
        <taxon>Pentapetalae</taxon>
        <taxon>rosids</taxon>
        <taxon>malvids</taxon>
        <taxon>Malvales</taxon>
        <taxon>Malvaceae</taxon>
        <taxon>Malvoideae</taxon>
        <taxon>Gossypium</taxon>
    </lineage>
</organism>
<evidence type="ECO:0000313" key="3">
    <source>
        <dbReference type="Proteomes" id="UP000828251"/>
    </source>
</evidence>
<dbReference type="PROSITE" id="PS50878">
    <property type="entry name" value="RT_POL"/>
    <property type="match status" value="1"/>
</dbReference>
<evidence type="ECO:0000313" key="2">
    <source>
        <dbReference type="EMBL" id="KAH1129370.1"/>
    </source>
</evidence>
<name>A0A9D3WHT2_9ROSI</name>
<dbReference type="AlphaFoldDB" id="A0A9D3WHT2"/>
<dbReference type="GO" id="GO:0003676">
    <property type="term" value="F:nucleic acid binding"/>
    <property type="evidence" value="ECO:0007669"/>
    <property type="project" value="InterPro"/>
</dbReference>
<dbReference type="InterPro" id="IPR043502">
    <property type="entry name" value="DNA/RNA_pol_sf"/>
</dbReference>
<dbReference type="OrthoDB" id="428918at2759"/>
<dbReference type="CDD" id="cd01650">
    <property type="entry name" value="RT_nLTR_like"/>
    <property type="match status" value="1"/>
</dbReference>
<reference evidence="2 3" key="1">
    <citation type="journal article" date="2021" name="Plant Biotechnol. J.">
        <title>Multi-omics assisted identification of the key and species-specific regulatory components of drought-tolerant mechanisms in Gossypium stocksii.</title>
        <authorList>
            <person name="Yu D."/>
            <person name="Ke L."/>
            <person name="Zhang D."/>
            <person name="Wu Y."/>
            <person name="Sun Y."/>
            <person name="Mei J."/>
            <person name="Sun J."/>
            <person name="Sun Y."/>
        </authorList>
    </citation>
    <scope>NUCLEOTIDE SEQUENCE [LARGE SCALE GENOMIC DNA]</scope>
    <source>
        <strain evidence="3">cv. E1</strain>
        <tissue evidence="2">Leaf</tissue>
    </source>
</reference>
<dbReference type="Gene3D" id="3.30.420.10">
    <property type="entry name" value="Ribonuclease H-like superfamily/Ribonuclease H"/>
    <property type="match status" value="1"/>
</dbReference>
<accession>A0A9D3WHT2</accession>
<dbReference type="CDD" id="cd06222">
    <property type="entry name" value="RNase_H_like"/>
    <property type="match status" value="1"/>
</dbReference>
<feature type="domain" description="Reverse transcriptase" evidence="1">
    <location>
        <begin position="89"/>
        <end position="371"/>
    </location>
</feature>
<protein>
    <recommendedName>
        <fullName evidence="1">Reverse transcriptase domain-containing protein</fullName>
    </recommendedName>
</protein>
<sequence>MLQIASKYFDNLFSTSTSGNDNHLLGLVEKRITDSMNDDLLHPFTNEDTERAIKAMTSLKAPGIDGFQAIFYQRFWHIVGPEVSKYCLSVLKGETEMEKINKTHIVLIPKVDKPRNITQFGPISLCNMIYKIITKVLVERMSAILGECINETQGAFIPGRHISDNVLIAYKVLYSLKIKKRGRKRNFALKLDMSKAYDRVEWDFLAGMMSRLGFHTDWIILIMHCVCSVSYTVGLNGERSDWFSPSRGLRQGDPLSPYLFLLCVEGFSTLLHEANQKGLMRGTFIGRERLSINHLFFADDCILFGDASEEGAHIVRNLILEYEQVSGQMMNFDKSLIYFSANVEANVQEIVTGILGVRIATNPEKYLGLPMMVGRKKRWGFAHFIDRFRKRIEGWNLWYLSIGGKEVFIKSVLQAIPVYVMQCFALPKIICRKLEGLLNKFLWANNKIVRGIHWSSWNVLCKPKCAGGMGFIDLFLFNQALLAKQVWRILSQPDCLLSRVLKARYFPTIDILSAKVGSYPSFTWRSLCSARELIVDGIVWCIGNGERINIWNDPWLHGHGNNRPSVQCINMSWSTVNQLIDDETHTWKKEHLWSSLNIKVGPIGDTSNNKESFINTFLAADVPKWQILIISCWALWQKRNRVIHEGLKFSLQDALGFIRGYIQDIALCHSNLKSSTIPTRISYAAVPARNNKGVFLGACTYPFDDVVDAFKAEAQACERALIFAANMGFPRILVEGDSLTTIKKLNSEGEDRSRLRPIINSIRVIERQFEKVSYLFAPREVNQAAHSLAIEGHRR</sequence>
<dbReference type="InterPro" id="IPR044730">
    <property type="entry name" value="RNase_H-like_dom_plant"/>
</dbReference>
<dbReference type="PANTHER" id="PTHR33116">
    <property type="entry name" value="REVERSE TRANSCRIPTASE ZINC-BINDING DOMAIN-CONTAINING PROTEIN-RELATED-RELATED"/>
    <property type="match status" value="1"/>
</dbReference>
<dbReference type="InterPro" id="IPR000477">
    <property type="entry name" value="RT_dom"/>
</dbReference>
<evidence type="ECO:0000259" key="1">
    <source>
        <dbReference type="PROSITE" id="PS50878"/>
    </source>
</evidence>
<keyword evidence="3" id="KW-1185">Reference proteome</keyword>
<dbReference type="GO" id="GO:0004523">
    <property type="term" value="F:RNA-DNA hybrid ribonuclease activity"/>
    <property type="evidence" value="ECO:0007669"/>
    <property type="project" value="InterPro"/>
</dbReference>
<dbReference type="EMBL" id="JAIQCV010000001">
    <property type="protein sequence ID" value="KAH1129370.1"/>
    <property type="molecule type" value="Genomic_DNA"/>
</dbReference>
<dbReference type="InterPro" id="IPR002156">
    <property type="entry name" value="RNaseH_domain"/>
</dbReference>
<gene>
    <name evidence="2" type="ORF">J1N35_000748</name>
</gene>
<comment type="caution">
    <text evidence="2">The sequence shown here is derived from an EMBL/GenBank/DDBJ whole genome shotgun (WGS) entry which is preliminary data.</text>
</comment>
<dbReference type="SUPFAM" id="SSF53098">
    <property type="entry name" value="Ribonuclease H-like"/>
    <property type="match status" value="1"/>
</dbReference>
<dbReference type="Pfam" id="PF13456">
    <property type="entry name" value="RVT_3"/>
    <property type="match status" value="1"/>
</dbReference>